<reference evidence="3 4" key="1">
    <citation type="journal article" date="2018" name="Proc. Natl. Acad. Sci. U.S.A.">
        <title>Draft genome sequence of Camellia sinensis var. sinensis provides insights into the evolution of the tea genome and tea quality.</title>
        <authorList>
            <person name="Wei C."/>
            <person name="Yang H."/>
            <person name="Wang S."/>
            <person name="Zhao J."/>
            <person name="Liu C."/>
            <person name="Gao L."/>
            <person name="Xia E."/>
            <person name="Lu Y."/>
            <person name="Tai Y."/>
            <person name="She G."/>
            <person name="Sun J."/>
            <person name="Cao H."/>
            <person name="Tong W."/>
            <person name="Gao Q."/>
            <person name="Li Y."/>
            <person name="Deng W."/>
            <person name="Jiang X."/>
            <person name="Wang W."/>
            <person name="Chen Q."/>
            <person name="Zhang S."/>
            <person name="Li H."/>
            <person name="Wu J."/>
            <person name="Wang P."/>
            <person name="Li P."/>
            <person name="Shi C."/>
            <person name="Zheng F."/>
            <person name="Jian J."/>
            <person name="Huang B."/>
            <person name="Shan D."/>
            <person name="Shi M."/>
            <person name="Fang C."/>
            <person name="Yue Y."/>
            <person name="Li F."/>
            <person name="Li D."/>
            <person name="Wei S."/>
            <person name="Han B."/>
            <person name="Jiang C."/>
            <person name="Yin Y."/>
            <person name="Xia T."/>
            <person name="Zhang Z."/>
            <person name="Bennetzen J.L."/>
            <person name="Zhao S."/>
            <person name="Wan X."/>
        </authorList>
    </citation>
    <scope>NUCLEOTIDE SEQUENCE [LARGE SCALE GENOMIC DNA]</scope>
    <source>
        <strain evidence="4">cv. Shuchazao</strain>
        <tissue evidence="3">Leaf</tissue>
    </source>
</reference>
<dbReference type="SUPFAM" id="SSF82199">
    <property type="entry name" value="SET domain"/>
    <property type="match status" value="1"/>
</dbReference>
<dbReference type="PANTHER" id="PTHR47337:SF1">
    <property type="entry name" value="TETRATRICOPEPTIDE REPEAT (TPR)-LIKE SUPERFAMILY PROTEIN"/>
    <property type="match status" value="1"/>
</dbReference>
<evidence type="ECO:0000313" key="4">
    <source>
        <dbReference type="Proteomes" id="UP000306102"/>
    </source>
</evidence>
<dbReference type="PROSITE" id="PS50005">
    <property type="entry name" value="TPR"/>
    <property type="match status" value="2"/>
</dbReference>
<dbReference type="Gene3D" id="2.170.270.10">
    <property type="entry name" value="SET domain"/>
    <property type="match status" value="1"/>
</dbReference>
<evidence type="ECO:0000256" key="1">
    <source>
        <dbReference type="PROSITE-ProRule" id="PRU00339"/>
    </source>
</evidence>
<dbReference type="SUPFAM" id="SSF144232">
    <property type="entry name" value="HIT/MYND zinc finger-like"/>
    <property type="match status" value="1"/>
</dbReference>
<dbReference type="InterPro" id="IPR011990">
    <property type="entry name" value="TPR-like_helical_dom_sf"/>
</dbReference>
<evidence type="ECO:0000313" key="3">
    <source>
        <dbReference type="EMBL" id="THG09174.1"/>
    </source>
</evidence>
<dbReference type="AlphaFoldDB" id="A0A4S4E1B9"/>
<feature type="repeat" description="TPR" evidence="1">
    <location>
        <begin position="63"/>
        <end position="96"/>
    </location>
</feature>
<dbReference type="SMART" id="SM00028">
    <property type="entry name" value="TPR"/>
    <property type="match status" value="4"/>
</dbReference>
<accession>A0A4S4E1B9</accession>
<organism evidence="3 4">
    <name type="scientific">Camellia sinensis var. sinensis</name>
    <name type="common">China tea</name>
    <dbReference type="NCBI Taxonomy" id="542762"/>
    <lineage>
        <taxon>Eukaryota</taxon>
        <taxon>Viridiplantae</taxon>
        <taxon>Streptophyta</taxon>
        <taxon>Embryophyta</taxon>
        <taxon>Tracheophyta</taxon>
        <taxon>Spermatophyta</taxon>
        <taxon>Magnoliopsida</taxon>
        <taxon>eudicotyledons</taxon>
        <taxon>Gunneridae</taxon>
        <taxon>Pentapetalae</taxon>
        <taxon>asterids</taxon>
        <taxon>Ericales</taxon>
        <taxon>Theaceae</taxon>
        <taxon>Camellia</taxon>
    </lineage>
</organism>
<feature type="domain" description="SET" evidence="2">
    <location>
        <begin position="219"/>
        <end position="480"/>
    </location>
</feature>
<evidence type="ECO:0000259" key="2">
    <source>
        <dbReference type="PROSITE" id="PS50280"/>
    </source>
</evidence>
<dbReference type="SUPFAM" id="SSF48452">
    <property type="entry name" value="TPR-like"/>
    <property type="match status" value="1"/>
</dbReference>
<dbReference type="STRING" id="542762.A0A4S4E1B9"/>
<dbReference type="Gene3D" id="6.10.140.2220">
    <property type="match status" value="1"/>
</dbReference>
<protein>
    <recommendedName>
        <fullName evidence="2">SET domain-containing protein</fullName>
    </recommendedName>
</protein>
<dbReference type="InterPro" id="IPR019734">
    <property type="entry name" value="TPR_rpt"/>
</dbReference>
<dbReference type="EMBL" id="SDRB02008702">
    <property type="protein sequence ID" value="THG09174.1"/>
    <property type="molecule type" value="Genomic_DNA"/>
</dbReference>
<sequence>MEKLKSMVLKTLQLQIAETTPHDLPSTCSSLLHFFLQQPMFHQIVRDLTDPETSLCRKNKEAALESKRKGNECFSRGDYSNALSFYSQALRVAPTSANDTEKNLVAMLYVNRASVLHRMGLLVECVRDCNRALVICSSYAKAWYRRGKANVSLKNYEDAVRDLHVAMNMEPSLTGRRQIENELKLMSDPHEGTSSSLDKHNENNLGHFQSSVTDEPHQIKLQCVSSPTKGRGMVSLTDIPQSSLIHAEEPYAAIILKSCRETHCHFCLNELPADTVPCPSCSIPLYCSQQCQEQAGGKNTGKNSKNYDIRETLSDELEKYIADITVPYVSSPDIQHFAEHRHECHGVHWPLVLPSEIVLAGRILAKSVGQQRHCSYVSNIIGNLFVILLSQIKVNSMAIVRMKFPDVYCSMDQSGKFSQAGGALTSNLEQVRVGQAVYSAGSLFNHSCQPNIHAYFLSRTLYIRATEFVVAGCPLELSYGPQHWQRQLFESIMEVFVSQVGQWDFLDSCVAKYEKQKINHLVVPPICSSETHVQVEKPKDDDIDKVAGLVFEQTGCSNQIEPGYCLNCGTYRDLEALHAMANKAEICIRGLQDAIIANEVGPNTLSDALVSFDLLRSTLHAYNKNIAEVEDNLAQAFCLFGELQLAMDHCEASIEILEKLYGPDHIAIGNELVKLSSIQLSLGDQSAMDCLNRVAVIFSRYYGSHANTIFPYLQGLEREAHKLVQ</sequence>
<dbReference type="InterPro" id="IPR046341">
    <property type="entry name" value="SET_dom_sf"/>
</dbReference>
<dbReference type="PROSITE" id="PS50280">
    <property type="entry name" value="SET"/>
    <property type="match status" value="1"/>
</dbReference>
<dbReference type="InterPro" id="IPR001214">
    <property type="entry name" value="SET_dom"/>
</dbReference>
<comment type="caution">
    <text evidence="3">The sequence shown here is derived from an EMBL/GenBank/DDBJ whole genome shotgun (WGS) entry which is preliminary data.</text>
</comment>
<dbReference type="Gene3D" id="1.25.40.10">
    <property type="entry name" value="Tetratricopeptide repeat domain"/>
    <property type="match status" value="2"/>
</dbReference>
<keyword evidence="1" id="KW-0802">TPR repeat</keyword>
<feature type="repeat" description="TPR" evidence="1">
    <location>
        <begin position="140"/>
        <end position="173"/>
    </location>
</feature>
<dbReference type="Gene3D" id="1.10.220.160">
    <property type="match status" value="1"/>
</dbReference>
<gene>
    <name evidence="3" type="ORF">TEA_004250</name>
</gene>
<name>A0A4S4E1B9_CAMSN</name>
<dbReference type="Pfam" id="PF00856">
    <property type="entry name" value="SET"/>
    <property type="match status" value="1"/>
</dbReference>
<keyword evidence="4" id="KW-1185">Reference proteome</keyword>
<dbReference type="PANTHER" id="PTHR47337">
    <property type="entry name" value="TETRATRICOPEPTIDE REPEAT (TPR)-LIKE SUPERFAMILY PROTEIN"/>
    <property type="match status" value="1"/>
</dbReference>
<proteinExistence type="predicted"/>
<dbReference type="Proteomes" id="UP000306102">
    <property type="component" value="Unassembled WGS sequence"/>
</dbReference>